<comment type="function">
    <text evidence="9">Converts cobyric acid to cobinamide by the addition of aminopropanol on the F carboxylic group.</text>
</comment>
<evidence type="ECO:0000256" key="8">
    <source>
        <dbReference type="ARBA" id="ARBA00023136"/>
    </source>
</evidence>
<dbReference type="Proteomes" id="UP000481872">
    <property type="component" value="Unassembled WGS sequence"/>
</dbReference>
<dbReference type="PANTHER" id="PTHR34308:SF1">
    <property type="entry name" value="COBALAMIN BIOSYNTHESIS PROTEIN CBIB"/>
    <property type="match status" value="1"/>
</dbReference>
<dbReference type="InterPro" id="IPR004485">
    <property type="entry name" value="Cobalamin_biosynth_CobD/CbiB"/>
</dbReference>
<feature type="transmembrane region" description="Helical" evidence="9">
    <location>
        <begin position="88"/>
        <end position="107"/>
    </location>
</feature>
<keyword evidence="7 9" id="KW-1133">Transmembrane helix</keyword>
<dbReference type="Pfam" id="PF03186">
    <property type="entry name" value="CobD_Cbib"/>
    <property type="match status" value="1"/>
</dbReference>
<reference evidence="10 11" key="1">
    <citation type="submission" date="2020-02" db="EMBL/GenBank/DDBJ databases">
        <title>Genome assembly of a novel Clostridium senegalense strain.</title>
        <authorList>
            <person name="Gupta T.B."/>
            <person name="Jauregui R."/>
            <person name="Maclean P."/>
            <person name="Nawarathana A."/>
            <person name="Brightwell G."/>
        </authorList>
    </citation>
    <scope>NUCLEOTIDE SEQUENCE [LARGE SCALE GENOMIC DNA]</scope>
    <source>
        <strain evidence="10 11">AGRFS4</strain>
    </source>
</reference>
<dbReference type="UniPathway" id="UPA00148"/>
<dbReference type="RefSeq" id="WP_061994542.1">
    <property type="nucleotide sequence ID" value="NZ_JAAGPU010000016.1"/>
</dbReference>
<evidence type="ECO:0000256" key="7">
    <source>
        <dbReference type="ARBA" id="ARBA00022989"/>
    </source>
</evidence>
<keyword evidence="5 9" id="KW-0169">Cobalamin biosynthesis</keyword>
<evidence type="ECO:0000256" key="1">
    <source>
        <dbReference type="ARBA" id="ARBA00004651"/>
    </source>
</evidence>
<evidence type="ECO:0000256" key="9">
    <source>
        <dbReference type="HAMAP-Rule" id="MF_00024"/>
    </source>
</evidence>
<gene>
    <name evidence="9" type="primary">cobD</name>
    <name evidence="10" type="ORF">G3M99_09945</name>
</gene>
<comment type="subcellular location">
    <subcellularLocation>
        <location evidence="1 9">Cell membrane</location>
        <topology evidence="1 9">Multi-pass membrane protein</topology>
    </subcellularLocation>
</comment>
<feature type="transmembrane region" description="Helical" evidence="9">
    <location>
        <begin position="9"/>
        <end position="29"/>
    </location>
</feature>
<dbReference type="HAMAP" id="MF_00024">
    <property type="entry name" value="CobD_CbiB"/>
    <property type="match status" value="1"/>
</dbReference>
<dbReference type="GO" id="GO:0009236">
    <property type="term" value="P:cobalamin biosynthetic process"/>
    <property type="evidence" value="ECO:0007669"/>
    <property type="project" value="UniProtKB-UniRule"/>
</dbReference>
<accession>A0A6M0H5M8</accession>
<feature type="transmembrane region" description="Helical" evidence="9">
    <location>
        <begin position="162"/>
        <end position="180"/>
    </location>
</feature>
<dbReference type="GO" id="GO:0048472">
    <property type="term" value="F:threonine-phosphate decarboxylase activity"/>
    <property type="evidence" value="ECO:0007669"/>
    <property type="project" value="InterPro"/>
</dbReference>
<evidence type="ECO:0000256" key="6">
    <source>
        <dbReference type="ARBA" id="ARBA00022692"/>
    </source>
</evidence>
<keyword evidence="4 9" id="KW-1003">Cell membrane</keyword>
<keyword evidence="6 9" id="KW-0812">Transmembrane</keyword>
<sequence>MFNFDLKQNIIYIFIAIIIDFILGDPNWIPHPIIYIGKLINIIEKKLRSKFENNYKLKRAGALMVVIVCMLTYCIPYILLRFALINKVIFHILNVIIIWTTIAAKSLDNAAMEVYNSLKKEDIEDARVKLSYIVGRDTKELAAHEIIRADVETVAENASDGIIAPIFYALIGGAPLAMMYKGVNTMDSMVGYLNEKYKNIGFFPANVDDIFNYIPARITGVLMCLSAFVVNGSITESFKIMIRDRKNHKSPNCAYPEAATAGALKVQLGGTNVYFGQVTYKPTIGDDITKLDYKHIKKSVKLMYASEILFVLIMILALIIYRSLI</sequence>
<dbReference type="AlphaFoldDB" id="A0A6M0H5M8"/>
<dbReference type="GO" id="GO:0005886">
    <property type="term" value="C:plasma membrane"/>
    <property type="evidence" value="ECO:0007669"/>
    <property type="project" value="UniProtKB-SubCell"/>
</dbReference>
<comment type="caution">
    <text evidence="10">The sequence shown here is derived from an EMBL/GenBank/DDBJ whole genome shotgun (WGS) entry which is preliminary data.</text>
</comment>
<protein>
    <recommendedName>
        <fullName evidence="9">Cobalamin biosynthesis protein CobD</fullName>
    </recommendedName>
</protein>
<feature type="transmembrane region" description="Helical" evidence="9">
    <location>
        <begin position="60"/>
        <end position="79"/>
    </location>
</feature>
<dbReference type="NCBIfam" id="TIGR00380">
    <property type="entry name" value="cobal_cbiB"/>
    <property type="match status" value="1"/>
</dbReference>
<comment type="similarity">
    <text evidence="3 9">Belongs to the CobD/CbiB family.</text>
</comment>
<evidence type="ECO:0000313" key="10">
    <source>
        <dbReference type="EMBL" id="NEU05171.1"/>
    </source>
</evidence>
<evidence type="ECO:0000256" key="3">
    <source>
        <dbReference type="ARBA" id="ARBA00006263"/>
    </source>
</evidence>
<keyword evidence="8 9" id="KW-0472">Membrane</keyword>
<evidence type="ECO:0000256" key="4">
    <source>
        <dbReference type="ARBA" id="ARBA00022475"/>
    </source>
</evidence>
<comment type="pathway">
    <text evidence="2 9">Cofactor biosynthesis; adenosylcobalamin biosynthesis.</text>
</comment>
<dbReference type="GO" id="GO:0015420">
    <property type="term" value="F:ABC-type vitamin B12 transporter activity"/>
    <property type="evidence" value="ECO:0007669"/>
    <property type="project" value="UniProtKB-UniRule"/>
</dbReference>
<name>A0A6M0H5M8_9CLOT</name>
<dbReference type="PANTHER" id="PTHR34308">
    <property type="entry name" value="COBALAMIN BIOSYNTHESIS PROTEIN CBIB"/>
    <property type="match status" value="1"/>
</dbReference>
<proteinExistence type="inferred from homology"/>
<organism evidence="10 11">
    <name type="scientific">Clostridium senegalense</name>
    <dbReference type="NCBI Taxonomy" id="1465809"/>
    <lineage>
        <taxon>Bacteria</taxon>
        <taxon>Bacillati</taxon>
        <taxon>Bacillota</taxon>
        <taxon>Clostridia</taxon>
        <taxon>Eubacteriales</taxon>
        <taxon>Clostridiaceae</taxon>
        <taxon>Clostridium</taxon>
    </lineage>
</organism>
<dbReference type="EMBL" id="JAAGPU010000016">
    <property type="protein sequence ID" value="NEU05171.1"/>
    <property type="molecule type" value="Genomic_DNA"/>
</dbReference>
<keyword evidence="11" id="KW-1185">Reference proteome</keyword>
<evidence type="ECO:0000313" key="11">
    <source>
        <dbReference type="Proteomes" id="UP000481872"/>
    </source>
</evidence>
<feature type="transmembrane region" description="Helical" evidence="9">
    <location>
        <begin position="302"/>
        <end position="321"/>
    </location>
</feature>
<evidence type="ECO:0000256" key="2">
    <source>
        <dbReference type="ARBA" id="ARBA00004953"/>
    </source>
</evidence>
<evidence type="ECO:0000256" key="5">
    <source>
        <dbReference type="ARBA" id="ARBA00022573"/>
    </source>
</evidence>